<feature type="region of interest" description="Disordered" evidence="1">
    <location>
        <begin position="1"/>
        <end position="109"/>
    </location>
</feature>
<protein>
    <submittedName>
        <fullName evidence="2">Uncharacterized protein</fullName>
    </submittedName>
</protein>
<sequence length="165" mass="18877">MGSTVDEREREKRQRDIERGVGDEQSEREQSGERESDCIVVTWSHSNPRYSPSRKSAGRNISFYAEATAASRRGEARRAGRGGGRRGKARQDELKRAEARRGEVRRDEASLNENPWVLLSTLRNVPHAPLCPTLVKTAQRCEPKHNDHPYFLPGTRYPTIPRFHK</sequence>
<dbReference type="InParanoid" id="F4WF57"/>
<keyword evidence="3" id="KW-1185">Reference proteome</keyword>
<gene>
    <name evidence="2" type="ORF">G5I_04264</name>
</gene>
<name>F4WF57_ACREC</name>
<organism evidence="3">
    <name type="scientific">Acromyrmex echinatior</name>
    <name type="common">Panamanian leafcutter ant</name>
    <name type="synonym">Acromyrmex octospinosus echinatior</name>
    <dbReference type="NCBI Taxonomy" id="103372"/>
    <lineage>
        <taxon>Eukaryota</taxon>
        <taxon>Metazoa</taxon>
        <taxon>Ecdysozoa</taxon>
        <taxon>Arthropoda</taxon>
        <taxon>Hexapoda</taxon>
        <taxon>Insecta</taxon>
        <taxon>Pterygota</taxon>
        <taxon>Neoptera</taxon>
        <taxon>Endopterygota</taxon>
        <taxon>Hymenoptera</taxon>
        <taxon>Apocrita</taxon>
        <taxon>Aculeata</taxon>
        <taxon>Formicoidea</taxon>
        <taxon>Formicidae</taxon>
        <taxon>Myrmicinae</taxon>
        <taxon>Acromyrmex</taxon>
    </lineage>
</organism>
<reference evidence="2" key="1">
    <citation type="submission" date="2011-02" db="EMBL/GenBank/DDBJ databases">
        <title>The genome of the leaf-cutting ant Acromyrmex echinatior suggests key adaptations to social evolution and fungus farming.</title>
        <authorList>
            <person name="Nygaard S."/>
            <person name="Zhang G."/>
        </authorList>
    </citation>
    <scope>NUCLEOTIDE SEQUENCE</scope>
</reference>
<dbReference type="Proteomes" id="UP000007755">
    <property type="component" value="Unassembled WGS sequence"/>
</dbReference>
<evidence type="ECO:0000313" key="2">
    <source>
        <dbReference type="EMBL" id="EGI67108.1"/>
    </source>
</evidence>
<dbReference type="EMBL" id="GL888115">
    <property type="protein sequence ID" value="EGI67108.1"/>
    <property type="molecule type" value="Genomic_DNA"/>
</dbReference>
<evidence type="ECO:0000256" key="1">
    <source>
        <dbReference type="SAM" id="MobiDB-lite"/>
    </source>
</evidence>
<evidence type="ECO:0000313" key="3">
    <source>
        <dbReference type="Proteomes" id="UP000007755"/>
    </source>
</evidence>
<dbReference type="AlphaFoldDB" id="F4WF57"/>
<proteinExistence type="predicted"/>
<accession>F4WF57</accession>
<feature type="compositionally biased region" description="Basic and acidic residues" evidence="1">
    <location>
        <begin position="89"/>
        <end position="109"/>
    </location>
</feature>
<feature type="compositionally biased region" description="Basic and acidic residues" evidence="1">
    <location>
        <begin position="1"/>
        <end position="37"/>
    </location>
</feature>
<feature type="compositionally biased region" description="Basic residues" evidence="1">
    <location>
        <begin position="79"/>
        <end position="88"/>
    </location>
</feature>
<feature type="compositionally biased region" description="Polar residues" evidence="1">
    <location>
        <begin position="43"/>
        <end position="54"/>
    </location>
</feature>